<name>J9VW47_CRYN9</name>
<dbReference type="AlphaFoldDB" id="J9VW47"/>
<dbReference type="RefSeq" id="XP_012050731.1">
    <property type="nucleotide sequence ID" value="XM_012195341.1"/>
</dbReference>
<dbReference type="KEGG" id="cng:CNAG_06609"/>
<dbReference type="HOGENOM" id="CLU_566213_0_0_1"/>
<dbReference type="Pfam" id="PF13450">
    <property type="entry name" value="NAD_binding_8"/>
    <property type="match status" value="1"/>
</dbReference>
<dbReference type="GeneID" id="23889791"/>
<keyword evidence="7" id="KW-1185">Reference proteome</keyword>
<dbReference type="PANTHER" id="PTHR46972">
    <property type="entry name" value="MONOOXYGENASE ASQM-RELATED"/>
    <property type="match status" value="1"/>
</dbReference>
<dbReference type="PRINTS" id="PR00420">
    <property type="entry name" value="RNGMNOXGNASE"/>
</dbReference>
<reference evidence="6 7" key="1">
    <citation type="journal article" date="2014" name="PLoS Genet.">
        <title>Analysis of the genome and transcriptome of Cryptococcus neoformans var. grubii reveals complex RNA expression and microevolution leading to virulence attenuation.</title>
        <authorList>
            <person name="Janbon G."/>
            <person name="Ormerod K.L."/>
            <person name="Paulet D."/>
            <person name="Byrnes E.J.III."/>
            <person name="Yadav V."/>
            <person name="Chatterjee G."/>
            <person name="Mullapudi N."/>
            <person name="Hon C.C."/>
            <person name="Billmyre R.B."/>
            <person name="Brunel F."/>
            <person name="Bahn Y.S."/>
            <person name="Chen W."/>
            <person name="Chen Y."/>
            <person name="Chow E.W."/>
            <person name="Coppee J.Y."/>
            <person name="Floyd-Averette A."/>
            <person name="Gaillardin C."/>
            <person name="Gerik K.J."/>
            <person name="Goldberg J."/>
            <person name="Gonzalez-Hilarion S."/>
            <person name="Gujja S."/>
            <person name="Hamlin J.L."/>
            <person name="Hsueh Y.P."/>
            <person name="Ianiri G."/>
            <person name="Jones S."/>
            <person name="Kodira C.D."/>
            <person name="Kozubowski L."/>
            <person name="Lam W."/>
            <person name="Marra M."/>
            <person name="Mesner L.D."/>
            <person name="Mieczkowski P.A."/>
            <person name="Moyrand F."/>
            <person name="Nielsen K."/>
            <person name="Proux C."/>
            <person name="Rossignol T."/>
            <person name="Schein J.E."/>
            <person name="Sun S."/>
            <person name="Wollschlaeger C."/>
            <person name="Wood I.A."/>
            <person name="Zeng Q."/>
            <person name="Neuveglise C."/>
            <person name="Newlon C.S."/>
            <person name="Perfect J.R."/>
            <person name="Lodge J.K."/>
            <person name="Idnurm A."/>
            <person name="Stajich J.E."/>
            <person name="Kronstad J.W."/>
            <person name="Sanyal K."/>
            <person name="Heitman J."/>
            <person name="Fraser J.A."/>
            <person name="Cuomo C.A."/>
            <person name="Dietrich F.S."/>
        </authorList>
    </citation>
    <scope>NUCLEOTIDE SEQUENCE [LARGE SCALE GENOMIC DNA]</scope>
    <source>
        <strain evidence="7">H99 / ATCC 208821 / CBS 10515 / FGSC 9487</strain>
    </source>
</reference>
<gene>
    <name evidence="6" type="ORF">CNAG_06609</name>
</gene>
<dbReference type="OrthoDB" id="47494at2759"/>
<proteinExistence type="predicted"/>
<feature type="domain" description="FAD-binding" evidence="5">
    <location>
        <begin position="165"/>
        <end position="358"/>
    </location>
</feature>
<dbReference type="GO" id="GO:0004497">
    <property type="term" value="F:monooxygenase activity"/>
    <property type="evidence" value="ECO:0007669"/>
    <property type="project" value="UniProtKB-KW"/>
</dbReference>
<dbReference type="GO" id="GO:0071949">
    <property type="term" value="F:FAD binding"/>
    <property type="evidence" value="ECO:0007669"/>
    <property type="project" value="InterPro"/>
</dbReference>
<dbReference type="Pfam" id="PF01494">
    <property type="entry name" value="FAD_binding_3"/>
    <property type="match status" value="1"/>
</dbReference>
<dbReference type="EMBL" id="CP003826">
    <property type="protein sequence ID" value="AFR95895.1"/>
    <property type="molecule type" value="Genomic_DNA"/>
</dbReference>
<organism evidence="6 7">
    <name type="scientific">Cryptococcus neoformans (strain H99 / ATCC 208821 / CBS 10515 / FGSC 9487)</name>
    <name type="common">Cryptococcus neoformans var. grubii serotype A</name>
    <dbReference type="NCBI Taxonomy" id="235443"/>
    <lineage>
        <taxon>Eukaryota</taxon>
        <taxon>Fungi</taxon>
        <taxon>Dikarya</taxon>
        <taxon>Basidiomycota</taxon>
        <taxon>Agaricomycotina</taxon>
        <taxon>Tremellomycetes</taxon>
        <taxon>Tremellales</taxon>
        <taxon>Cryptococcaceae</taxon>
        <taxon>Cryptococcus</taxon>
        <taxon>Cryptococcus neoformans species complex</taxon>
    </lineage>
</organism>
<keyword evidence="4" id="KW-0503">Monooxygenase</keyword>
<evidence type="ECO:0000313" key="7">
    <source>
        <dbReference type="Proteomes" id="UP000010091"/>
    </source>
</evidence>
<keyword evidence="2" id="KW-0274">FAD</keyword>
<dbReference type="InterPro" id="IPR002938">
    <property type="entry name" value="FAD-bd"/>
</dbReference>
<evidence type="ECO:0000256" key="2">
    <source>
        <dbReference type="ARBA" id="ARBA00022827"/>
    </source>
</evidence>
<accession>J9VW47</accession>
<dbReference type="SUPFAM" id="SSF51905">
    <property type="entry name" value="FAD/NAD(P)-binding domain"/>
    <property type="match status" value="1"/>
</dbReference>
<evidence type="ECO:0000256" key="3">
    <source>
        <dbReference type="ARBA" id="ARBA00023002"/>
    </source>
</evidence>
<protein>
    <recommendedName>
        <fullName evidence="5">FAD-binding domain-containing protein</fullName>
    </recommendedName>
</protein>
<dbReference type="InterPro" id="IPR036188">
    <property type="entry name" value="FAD/NAD-bd_sf"/>
</dbReference>
<evidence type="ECO:0000256" key="1">
    <source>
        <dbReference type="ARBA" id="ARBA00022630"/>
    </source>
</evidence>
<sequence length="423" mass="47181">MMNSHPSTSTPEKGDRPFEVLIIGAGVAGLTAAYALRQSQTYQEGKLVVRLVEKRSQETWGGRMGFPMHLTKVARKALDDLLIASHSTKLLVLRQKIPILHDGLTVLSYSGKRVYRMVRDVRGWGMVERADLMSILKEGAGEVEWGFEAVVGEPRMEREIEVCLKGGKEEAIRPDLIISADGMFSAIRHRLYSGSQLVEDKLPGGFSNLPQTIINLRTTSSAMRRWVHDPNGMNLIYGESFSATMMPLSFPSIYVALTIPSQWLNPSFQARIKGEEIKLEPTVHGKFLRQLECDPGWEKKETYPLWSATSTVGGKGRVVLVGDAAHGMPPFCGAGASAGIIDAVELAKVIVDQLNDPANSLDDSLRGFRRSMKKRNDPIIRQSKRILWLVQAERWYENAIRRAVFFMLELGERITPQVKGSSF</sequence>
<keyword evidence="1" id="KW-0285">Flavoprotein</keyword>
<evidence type="ECO:0000313" key="6">
    <source>
        <dbReference type="EMBL" id="AFR95895.1"/>
    </source>
</evidence>
<dbReference type="Proteomes" id="UP000010091">
    <property type="component" value="Chromosome 7"/>
</dbReference>
<dbReference type="VEuPathDB" id="FungiDB:CNAG_06609"/>
<dbReference type="PANTHER" id="PTHR46972:SF1">
    <property type="entry name" value="FAD DEPENDENT OXIDOREDUCTASE DOMAIN-CONTAINING PROTEIN"/>
    <property type="match status" value="1"/>
</dbReference>
<evidence type="ECO:0000256" key="4">
    <source>
        <dbReference type="ARBA" id="ARBA00023033"/>
    </source>
</evidence>
<evidence type="ECO:0000259" key="5">
    <source>
        <dbReference type="Pfam" id="PF01494"/>
    </source>
</evidence>
<keyword evidence="3" id="KW-0560">Oxidoreductase</keyword>
<dbReference type="Gene3D" id="3.50.50.60">
    <property type="entry name" value="FAD/NAD(P)-binding domain"/>
    <property type="match status" value="1"/>
</dbReference>